<dbReference type="GO" id="GO:0005634">
    <property type="term" value="C:nucleus"/>
    <property type="evidence" value="ECO:0007669"/>
    <property type="project" value="TreeGrafter"/>
</dbReference>
<evidence type="ECO:0000313" key="2">
    <source>
        <dbReference type="Proteomes" id="UP001054945"/>
    </source>
</evidence>
<sequence length="98" mass="11459">MAVSEMRGLISPKPALHRAFVVQVSVLAILQEKLDTHLSTIEAIYYFLVELHGLMHPEVPYDGEYDNMLFFFKFMYFKIRTLYDPLKLKAYRNGDPES</sequence>
<dbReference type="PANTHER" id="PTHR15627">
    <property type="entry name" value="NATURAL KILLER CELL-SPECIFIC ANTIGEN KLIP1"/>
    <property type="match status" value="1"/>
</dbReference>
<dbReference type="GO" id="GO:0016432">
    <property type="term" value="F:tRNA-uridine aminocarboxypropyltransferase activity"/>
    <property type="evidence" value="ECO:0007669"/>
    <property type="project" value="TreeGrafter"/>
</dbReference>
<dbReference type="GO" id="GO:0006400">
    <property type="term" value="P:tRNA modification"/>
    <property type="evidence" value="ECO:0007669"/>
    <property type="project" value="TreeGrafter"/>
</dbReference>
<proteinExistence type="predicted"/>
<comment type="caution">
    <text evidence="1">The sequence shown here is derived from an EMBL/GenBank/DDBJ whole genome shotgun (WGS) entry which is preliminary data.</text>
</comment>
<protein>
    <submittedName>
        <fullName evidence="1">tRNA-uridine aminocarboxypropyltransferase</fullName>
    </submittedName>
</protein>
<dbReference type="Proteomes" id="UP001054945">
    <property type="component" value="Unassembled WGS sequence"/>
</dbReference>
<dbReference type="PANTHER" id="PTHR15627:SF8">
    <property type="entry name" value="TRNA-URIDINE AMINOCARBOXYPROPYLTRANSFERASE 1"/>
    <property type="match status" value="1"/>
</dbReference>
<name>A0AAV4QWY4_CAEEX</name>
<dbReference type="AlphaFoldDB" id="A0AAV4QWY4"/>
<accession>A0AAV4QWY4</accession>
<keyword evidence="2" id="KW-1185">Reference proteome</keyword>
<reference evidence="1 2" key="1">
    <citation type="submission" date="2021-06" db="EMBL/GenBank/DDBJ databases">
        <title>Caerostris extrusa draft genome.</title>
        <authorList>
            <person name="Kono N."/>
            <person name="Arakawa K."/>
        </authorList>
    </citation>
    <scope>NUCLEOTIDE SEQUENCE [LARGE SCALE GENOMIC DNA]</scope>
</reference>
<dbReference type="InterPro" id="IPR051521">
    <property type="entry name" value="tRNA_Mod/Golgi_Maint"/>
</dbReference>
<organism evidence="1 2">
    <name type="scientific">Caerostris extrusa</name>
    <name type="common">Bark spider</name>
    <name type="synonym">Caerostris bankana</name>
    <dbReference type="NCBI Taxonomy" id="172846"/>
    <lineage>
        <taxon>Eukaryota</taxon>
        <taxon>Metazoa</taxon>
        <taxon>Ecdysozoa</taxon>
        <taxon>Arthropoda</taxon>
        <taxon>Chelicerata</taxon>
        <taxon>Arachnida</taxon>
        <taxon>Araneae</taxon>
        <taxon>Araneomorphae</taxon>
        <taxon>Entelegynae</taxon>
        <taxon>Araneoidea</taxon>
        <taxon>Araneidae</taxon>
        <taxon>Caerostris</taxon>
    </lineage>
</organism>
<gene>
    <name evidence="1" type="primary">AVEN_247161_1</name>
    <name evidence="1" type="ORF">CEXT_617471</name>
</gene>
<evidence type="ECO:0000313" key="1">
    <source>
        <dbReference type="EMBL" id="GIY12213.1"/>
    </source>
</evidence>
<dbReference type="EMBL" id="BPLR01006757">
    <property type="protein sequence ID" value="GIY12213.1"/>
    <property type="molecule type" value="Genomic_DNA"/>
</dbReference>